<dbReference type="GO" id="GO:0007411">
    <property type="term" value="P:axon guidance"/>
    <property type="evidence" value="ECO:0007669"/>
    <property type="project" value="TreeGrafter"/>
</dbReference>
<keyword evidence="10 26" id="KW-0812">Transmembrane</keyword>
<dbReference type="InterPro" id="IPR008465">
    <property type="entry name" value="DAG1_C"/>
</dbReference>
<evidence type="ECO:0000256" key="22">
    <source>
        <dbReference type="ARBA" id="ARBA00030092"/>
    </source>
</evidence>
<dbReference type="STRING" id="46731.A0A3M6TGK0"/>
<evidence type="ECO:0000256" key="12">
    <source>
        <dbReference type="ARBA" id="ARBA00022989"/>
    </source>
</evidence>
<dbReference type="GO" id="GO:0005856">
    <property type="term" value="C:cytoskeleton"/>
    <property type="evidence" value="ECO:0007669"/>
    <property type="project" value="UniProtKB-SubCell"/>
</dbReference>
<dbReference type="InterPro" id="IPR030398">
    <property type="entry name" value="SEA_DG_dom"/>
</dbReference>
<feature type="domain" description="Peptidase S72" evidence="27">
    <location>
        <begin position="1774"/>
        <end position="1882"/>
    </location>
</feature>
<dbReference type="EMBL" id="RCHS01003618">
    <property type="protein sequence ID" value="RMX40535.1"/>
    <property type="molecule type" value="Genomic_DNA"/>
</dbReference>
<dbReference type="PANTHER" id="PTHR21559:SF21">
    <property type="entry name" value="DYSTROGLYCAN 1"/>
    <property type="match status" value="1"/>
</dbReference>
<evidence type="ECO:0000256" key="5">
    <source>
        <dbReference type="ARBA" id="ARBA00004642"/>
    </source>
</evidence>
<keyword evidence="7" id="KW-0963">Cytoplasm</keyword>
<dbReference type="GO" id="GO:0005654">
    <property type="term" value="C:nucleoplasm"/>
    <property type="evidence" value="ECO:0007669"/>
    <property type="project" value="UniProtKB-SubCell"/>
</dbReference>
<dbReference type="SMART" id="SM00736">
    <property type="entry name" value="CADG"/>
    <property type="match status" value="2"/>
</dbReference>
<comment type="function">
    <text evidence="19">The dystroglycan complex is involved in a number of processes including laminin and basement membrane assembly, sarcolemmal stability, cell survival, peripheral nerve myelination, nodal structure, cell migration, and epithelial polarization.</text>
</comment>
<feature type="transmembrane region" description="Helical" evidence="26">
    <location>
        <begin position="108"/>
        <end position="126"/>
    </location>
</feature>
<evidence type="ECO:0000256" key="6">
    <source>
        <dbReference type="ARBA" id="ARBA00022475"/>
    </source>
</evidence>
<evidence type="ECO:0000256" key="25">
    <source>
        <dbReference type="SAM" id="MobiDB-lite"/>
    </source>
</evidence>
<dbReference type="InterPro" id="IPR015919">
    <property type="entry name" value="Cadherin-like_sf"/>
</dbReference>
<dbReference type="InterPro" id="IPR027468">
    <property type="entry name" value="Alpha-dystroglycan_domain_2"/>
</dbReference>
<evidence type="ECO:0000256" key="8">
    <source>
        <dbReference type="ARBA" id="ARBA00022525"/>
    </source>
</evidence>
<evidence type="ECO:0000256" key="10">
    <source>
        <dbReference type="ARBA" id="ARBA00022692"/>
    </source>
</evidence>
<evidence type="ECO:0000256" key="14">
    <source>
        <dbReference type="ARBA" id="ARBA00023157"/>
    </source>
</evidence>
<feature type="transmembrane region" description="Helical" evidence="26">
    <location>
        <begin position="1909"/>
        <end position="1933"/>
    </location>
</feature>
<dbReference type="Gene3D" id="2.60.40.10">
    <property type="entry name" value="Immunoglobulins"/>
    <property type="match status" value="2"/>
</dbReference>
<feature type="region of interest" description="Disordered" evidence="25">
    <location>
        <begin position="1608"/>
        <end position="1664"/>
    </location>
</feature>
<dbReference type="GO" id="GO:0016011">
    <property type="term" value="C:dystroglycan complex"/>
    <property type="evidence" value="ECO:0007669"/>
    <property type="project" value="TreeGrafter"/>
</dbReference>
<keyword evidence="18" id="KW-0628">Postsynaptic cell membrane</keyword>
<dbReference type="Proteomes" id="UP000275408">
    <property type="component" value="Unassembled WGS sequence"/>
</dbReference>
<evidence type="ECO:0000256" key="24">
    <source>
        <dbReference type="ARBA" id="ARBA00034100"/>
    </source>
</evidence>
<keyword evidence="17" id="KW-0539">Nucleus</keyword>
<evidence type="ECO:0000256" key="1">
    <source>
        <dbReference type="ARBA" id="ARBA00004135"/>
    </source>
</evidence>
<dbReference type="PANTHER" id="PTHR21559">
    <property type="entry name" value="DYSTROGLYCAN-RELATED"/>
    <property type="match status" value="1"/>
</dbReference>
<dbReference type="InterPro" id="IPR006644">
    <property type="entry name" value="Cadg"/>
</dbReference>
<keyword evidence="26" id="KW-0472">Membrane</keyword>
<evidence type="ECO:0000256" key="17">
    <source>
        <dbReference type="ARBA" id="ARBA00023242"/>
    </source>
</evidence>
<proteinExistence type="predicted"/>
<keyword evidence="11" id="KW-0732">Signal</keyword>
<keyword evidence="14" id="KW-1015">Disulfide bond</keyword>
<accession>A0A3M6TGK0</accession>
<dbReference type="GO" id="GO:0045211">
    <property type="term" value="C:postsynaptic membrane"/>
    <property type="evidence" value="ECO:0007669"/>
    <property type="project" value="UniProtKB-SubCell"/>
</dbReference>
<evidence type="ECO:0000313" key="29">
    <source>
        <dbReference type="Proteomes" id="UP000275408"/>
    </source>
</evidence>
<comment type="subcellular location">
    <subcellularLocation>
        <location evidence="1">Cell membrane</location>
        <location evidence="1">Sarcolemma</location>
    </subcellularLocation>
    <subcellularLocation>
        <location evidence="4">Cell membrane</location>
        <topology evidence="4">Single-pass type I membrane protein</topology>
    </subcellularLocation>
    <subcellularLocation>
        <location evidence="3">Cytoplasm</location>
        <location evidence="3">Cytoskeleton</location>
    </subcellularLocation>
    <subcellularLocation>
        <location evidence="5">Nucleus</location>
        <location evidence="5">Nucleoplasm</location>
    </subcellularLocation>
    <subcellularLocation>
        <location evidence="24">Postsynaptic cell membrane</location>
    </subcellularLocation>
    <subcellularLocation>
        <location evidence="2">Secreted</location>
        <location evidence="2">Extracellular space</location>
    </subcellularLocation>
</comment>
<evidence type="ECO:0000259" key="27">
    <source>
        <dbReference type="PROSITE" id="PS51699"/>
    </source>
</evidence>
<keyword evidence="13" id="KW-0770">Synapse</keyword>
<evidence type="ECO:0000256" key="4">
    <source>
        <dbReference type="ARBA" id="ARBA00004251"/>
    </source>
</evidence>
<evidence type="ECO:0000256" key="26">
    <source>
        <dbReference type="SAM" id="Phobius"/>
    </source>
</evidence>
<dbReference type="Gene3D" id="3.30.70.1040">
    <property type="entry name" value="Dystroglycan, domain 2"/>
    <property type="match status" value="1"/>
</dbReference>
<evidence type="ECO:0000256" key="16">
    <source>
        <dbReference type="ARBA" id="ARBA00023212"/>
    </source>
</evidence>
<dbReference type="Pfam" id="PF18424">
    <property type="entry name" value="a_DG1_N2"/>
    <property type="match status" value="1"/>
</dbReference>
<evidence type="ECO:0000256" key="11">
    <source>
        <dbReference type="ARBA" id="ARBA00022729"/>
    </source>
</evidence>
<evidence type="ECO:0000256" key="15">
    <source>
        <dbReference type="ARBA" id="ARBA00023180"/>
    </source>
</evidence>
<evidence type="ECO:0000256" key="23">
    <source>
        <dbReference type="ARBA" id="ARBA00031034"/>
    </source>
</evidence>
<protein>
    <recommendedName>
        <fullName evidence="21">Dystroglycan 1</fullName>
    </recommendedName>
    <alternativeName>
        <fullName evidence="23">Dystroglycan</fullName>
    </alternativeName>
    <alternativeName>
        <fullName evidence="22">Dystrophin-associated glycoprotein 1</fullName>
    </alternativeName>
</protein>
<dbReference type="GO" id="GO:0043236">
    <property type="term" value="F:laminin binding"/>
    <property type="evidence" value="ECO:0007669"/>
    <property type="project" value="TreeGrafter"/>
</dbReference>
<keyword evidence="12 26" id="KW-1133">Transmembrane helix</keyword>
<feature type="compositionally biased region" description="Pro residues" evidence="25">
    <location>
        <begin position="2029"/>
        <end position="2041"/>
    </location>
</feature>
<dbReference type="GO" id="GO:0005576">
    <property type="term" value="C:extracellular region"/>
    <property type="evidence" value="ECO:0007669"/>
    <property type="project" value="UniProtKB-SubCell"/>
</dbReference>
<keyword evidence="29" id="KW-1185">Reference proteome</keyword>
<keyword evidence="9" id="KW-0597">Phosphoprotein</keyword>
<gene>
    <name evidence="28" type="ORF">pdam_00007495</name>
</gene>
<comment type="caution">
    <text evidence="28">The sequence shown here is derived from an EMBL/GenBank/DDBJ whole genome shotgun (WGS) entry which is preliminary data.</text>
</comment>
<evidence type="ECO:0000256" key="19">
    <source>
        <dbReference type="ARBA" id="ARBA00023567"/>
    </source>
</evidence>
<feature type="region of interest" description="Disordered" evidence="25">
    <location>
        <begin position="1976"/>
        <end position="2041"/>
    </location>
</feature>
<organism evidence="28 29">
    <name type="scientific">Pocillopora damicornis</name>
    <name type="common">Cauliflower coral</name>
    <name type="synonym">Millepora damicornis</name>
    <dbReference type="NCBI Taxonomy" id="46731"/>
    <lineage>
        <taxon>Eukaryota</taxon>
        <taxon>Metazoa</taxon>
        <taxon>Cnidaria</taxon>
        <taxon>Anthozoa</taxon>
        <taxon>Hexacorallia</taxon>
        <taxon>Scleractinia</taxon>
        <taxon>Astrocoeniina</taxon>
        <taxon>Pocilloporidae</taxon>
        <taxon>Pocillopora</taxon>
    </lineage>
</organism>
<evidence type="ECO:0000256" key="13">
    <source>
        <dbReference type="ARBA" id="ARBA00023018"/>
    </source>
</evidence>
<dbReference type="InterPro" id="IPR013783">
    <property type="entry name" value="Ig-like_fold"/>
</dbReference>
<evidence type="ECO:0000256" key="7">
    <source>
        <dbReference type="ARBA" id="ARBA00022490"/>
    </source>
</evidence>
<reference evidence="28 29" key="1">
    <citation type="journal article" date="2018" name="Sci. Rep.">
        <title>Comparative analysis of the Pocillopora damicornis genome highlights role of immune system in coral evolution.</title>
        <authorList>
            <person name="Cunning R."/>
            <person name="Bay R.A."/>
            <person name="Gillette P."/>
            <person name="Baker A.C."/>
            <person name="Traylor-Knowles N."/>
        </authorList>
    </citation>
    <scope>NUCLEOTIDE SEQUENCE [LARGE SCALE GENOMIC DNA]</scope>
    <source>
        <strain evidence="28">RSMAS</strain>
        <tissue evidence="28">Whole animal</tissue>
    </source>
</reference>
<comment type="function">
    <text evidence="20">Transmembrane protein that plays important roles in connecting the extracellular matrix to the cytoskeleton. Acts as a cell adhesion receptor in both muscle and non-muscle tissues. Receptor for both DMD and UTRN and, through these interactions, scaffolds axin to the cytoskeleton. Also functions in cell adhesion-mediated signaling and implicated in cell polarity.</text>
</comment>
<keyword evidence="15" id="KW-0325">Glycoprotein</keyword>
<feature type="compositionally biased region" description="Low complexity" evidence="25">
    <location>
        <begin position="1611"/>
        <end position="1632"/>
    </location>
</feature>
<dbReference type="GO" id="GO:0042383">
    <property type="term" value="C:sarcolemma"/>
    <property type="evidence" value="ECO:0007669"/>
    <property type="project" value="UniProtKB-SubCell"/>
</dbReference>
<dbReference type="GO" id="GO:0005509">
    <property type="term" value="F:calcium ion binding"/>
    <property type="evidence" value="ECO:0007669"/>
    <property type="project" value="InterPro"/>
</dbReference>
<evidence type="ECO:0000256" key="3">
    <source>
        <dbReference type="ARBA" id="ARBA00004245"/>
    </source>
</evidence>
<dbReference type="SUPFAM" id="SSF49313">
    <property type="entry name" value="Cadherin-like"/>
    <property type="match status" value="2"/>
</dbReference>
<feature type="compositionally biased region" description="Low complexity" evidence="25">
    <location>
        <begin position="1640"/>
        <end position="1657"/>
    </location>
</feature>
<evidence type="ECO:0000256" key="2">
    <source>
        <dbReference type="ARBA" id="ARBA00004239"/>
    </source>
</evidence>
<dbReference type="GO" id="GO:0021675">
    <property type="term" value="P:nerve development"/>
    <property type="evidence" value="ECO:0007669"/>
    <property type="project" value="TreeGrafter"/>
</dbReference>
<dbReference type="OrthoDB" id="5990676at2759"/>
<dbReference type="GO" id="GO:0002009">
    <property type="term" value="P:morphogenesis of an epithelium"/>
    <property type="evidence" value="ECO:0007669"/>
    <property type="project" value="TreeGrafter"/>
</dbReference>
<keyword evidence="6" id="KW-1003">Cell membrane</keyword>
<evidence type="ECO:0000256" key="20">
    <source>
        <dbReference type="ARBA" id="ARBA00024991"/>
    </source>
</evidence>
<keyword evidence="8" id="KW-0964">Secreted</keyword>
<sequence>MDKTTSLYCLPIERTSASSCWTSIPRCCCNCPQMSGNSNPREQNCNKNFLKCTPWRKKSLIRSTSRWTFLGLNSCLLRLLLLFWSLSNTVGSVFSGIISAKGIPRLRLWWILLIASLFGTILLPVVSSQESVQPKPSVKSKVLPNAVVYVGSVFSYNISEDVFDCNVNSIVVSETADRFLSHWLSYSSNKKQLYGVPSDKDKGTYNILVVALTKDTSLGGHVCGSQSFSIVVMSISEQLPVSVHLSTTGFSSNDHKPALGLSCPPRIQAILGTVELNMDIQSLNGHQRMMLVVKMAGHLSVDSSKLGFFSGGISNPITQQLDNPTVIAAGVGDGRFAKGIRSFITWNMACGALKLTDVGFSKLETAAQDGTISTLMGVPVVGWHVLSGTQKDMVRRRVRRQAQGIFAITPTPSASSTPPSRLSNMSTLVIVSKTVTLKSASQNSTTLLPSVTPNRTVTKTTSVSINSTLFSQLTMKSIQSSTTGFNLTASSLLVNKSMSSSSSIHFNLTESSQPPNKTAFASSSLIFTSSSVSIYPTTSIQFPNRTIFPSYSVSINLTTSSILPNRTIILSPSVSVSLTTSSQLLSATVFKSSSAVNINTSITSILTSSKLLLTLNSSSASRPTNIVSANRTITISESHTPSLNSTFVTRTLSFILSASSPNKSTIVSSQNRSILSSLTMITLNTSQAVISSTTVPSASQGNTSIAVRASSLTASFNRSTLVTSVSISSSFPSVLTTLQSTFPATSTAKLNSSIPNVSSLTLITQATASVTVVPSSFMPVANTSLLITSAASHTSLSTVISTTSSNLSSMTSKSTFLASSSSLILLPPNTTLVENLTSSAKTSAFVTSSMVILPSTPQPGNSTESKATSPMPTSSLFTSLVSSTMNNTEISLVKTSSLVPSLSSTSSVMLSSSATQMLSPSMLLLSSTIANQTSGVQIFSSSTLQPNLTSSKTAVLPSSMSSPIVTNASEVTSVNATTTKRTAMVNSTFEINRSSFIAVTTSAFPLTRTSGTRSFPSTFFANRSVVPTITSKGIKKSSVNISSTPKITTTAFVFSTISPLSTSQFTSMFSSIDLRPNLTRITDSDFSLSVKRTTSSEVPVNSTIASSTKGSPTAVSSAVTKSMNSTLSATRTTSSAMSVVTSSSGHFNVNSSLMPSVFSSGKPIVGSSSTLMANLSSSVPVLDSSTAFSVVFTPADTSVMNLTTTEMSTTQISPTTLSSIPTSSSASSLLNSQDQTTLLSKSDVSESSRIVQNSTTLFGASRTVSMNFSSLSSTSSLRKSTTGIDSTMSRMSSAIIVVTSTVVSLPSITVIPTSVTIPPASATEILPSTTVIPTSATAIPTSVTDTLILSTHVTRGTRVVNSSSRLDSVFSRTPSSVQTSTAVTPTPVYRTTSILETSGSPSFASHNTTKKTLRSTEVIVNSSFTPSYSMVGSRMTTTKFSSAQINSTSVTQVNLTAVTHSYVTPVTQSNATSVTRFSILQSSIFVVTPSKFIGSSIKSRITFSDTVKTSSITQITTLKLIQSSKTSTRTPVITDSGIRITQSTVEIAASSRIPTFSSSRFESMAKKSSVTDSAASRIVSSVTSLMTSGVTLDRTSSVTMQTEFAVTTLVSKSSTRKSPLPSSSSLSPSNSTQTATLPGTTRTISVSPSSTSVVIPTTAPPNSPPEVINNLGRVIAPAGVALHYTIPEDTFYDREDGADTRNLSLSMKLANGSSIPEDFWLQFDSESQTIDGLPLDTHVPDGIMGQVLVVYAQDSRGAEALDAFEVLVVPSENPVVQELNIRITNEFVEFSRNVAQRLLLLKKIASYYEDADESNIRVLSFKAGSVIMSWTNDSLPTERCDEEKLQYVANKILLSNGEVRTEFRGALKGFPVVSANEERMGVCNGSYPVITNAPIDAGARTSSEEGDLWYKHVLVGVLIVLILIVLAVLLIWYCRRRRPKPSNEKRTFKKRKPIILEPEIELKPIPGKPLVLPDDSPSFPPSYISETSLDKPVSSDEDDEEDYGKGSPGVRYEPPPPFYGVLDDEDPRNTPPPAYQLPPMF</sequence>
<dbReference type="Pfam" id="PF05454">
    <property type="entry name" value="DAG1"/>
    <property type="match status" value="1"/>
</dbReference>
<dbReference type="PROSITE" id="PS51699">
    <property type="entry name" value="SEA_DG"/>
    <property type="match status" value="1"/>
</dbReference>
<keyword evidence="16" id="KW-0206">Cytoskeleton</keyword>
<name>A0A3M6TGK0_POCDA</name>
<evidence type="ECO:0000256" key="21">
    <source>
        <dbReference type="ARBA" id="ARBA00026224"/>
    </source>
</evidence>
<evidence type="ECO:0000256" key="9">
    <source>
        <dbReference type="ARBA" id="ARBA00022553"/>
    </source>
</evidence>
<dbReference type="SUPFAM" id="SSF111006">
    <property type="entry name" value="Dystroglycan, domain 2"/>
    <property type="match status" value="1"/>
</dbReference>
<evidence type="ECO:0000313" key="28">
    <source>
        <dbReference type="EMBL" id="RMX40535.1"/>
    </source>
</evidence>
<evidence type="ECO:0000256" key="18">
    <source>
        <dbReference type="ARBA" id="ARBA00023257"/>
    </source>
</evidence>
<dbReference type="InterPro" id="IPR041631">
    <property type="entry name" value="Alpha_DG1_N2"/>
</dbReference>